<accession>A0A9D3XSA0</accession>
<dbReference type="AlphaFoldDB" id="A0A9D3XSA0"/>
<keyword evidence="2" id="KW-0732">Signal</keyword>
<evidence type="ECO:0000256" key="1">
    <source>
        <dbReference type="SAM" id="MobiDB-lite"/>
    </source>
</evidence>
<keyword evidence="4" id="KW-1185">Reference proteome</keyword>
<comment type="caution">
    <text evidence="3">The sequence shown here is derived from an EMBL/GenBank/DDBJ whole genome shotgun (WGS) entry which is preliminary data.</text>
</comment>
<dbReference type="Proteomes" id="UP000827986">
    <property type="component" value="Unassembled WGS sequence"/>
</dbReference>
<feature type="signal peptide" evidence="2">
    <location>
        <begin position="1"/>
        <end position="24"/>
    </location>
</feature>
<reference evidence="3" key="1">
    <citation type="submission" date="2021-09" db="EMBL/GenBank/DDBJ databases">
        <title>The genome of Mauremys mutica provides insights into the evolution of semi-aquatic lifestyle.</title>
        <authorList>
            <person name="Gong S."/>
            <person name="Gao Y."/>
        </authorList>
    </citation>
    <scope>NUCLEOTIDE SEQUENCE</scope>
    <source>
        <strain evidence="3">MM-2020</strain>
        <tissue evidence="3">Muscle</tissue>
    </source>
</reference>
<evidence type="ECO:0000313" key="4">
    <source>
        <dbReference type="Proteomes" id="UP000827986"/>
    </source>
</evidence>
<sequence>MSLRTVSLGTLWFWLLPLHPHSHSLAPAKRRVTVPQPLYRELHLPSRHRAVRPRPQLLKAEGWYGRGEEAPRVPPALRSEKAAQQETDNGCLHGKEEGPRKFSLAQTQSLQARAADRDNQDVIITVECERIRLKKNHHGITT</sequence>
<feature type="chain" id="PRO_5039521796" evidence="2">
    <location>
        <begin position="25"/>
        <end position="142"/>
    </location>
</feature>
<protein>
    <submittedName>
        <fullName evidence="3">Uncharacterized protein</fullName>
    </submittedName>
</protein>
<organism evidence="3 4">
    <name type="scientific">Mauremys mutica</name>
    <name type="common">yellowpond turtle</name>
    <dbReference type="NCBI Taxonomy" id="74926"/>
    <lineage>
        <taxon>Eukaryota</taxon>
        <taxon>Metazoa</taxon>
        <taxon>Chordata</taxon>
        <taxon>Craniata</taxon>
        <taxon>Vertebrata</taxon>
        <taxon>Euteleostomi</taxon>
        <taxon>Archelosauria</taxon>
        <taxon>Testudinata</taxon>
        <taxon>Testudines</taxon>
        <taxon>Cryptodira</taxon>
        <taxon>Durocryptodira</taxon>
        <taxon>Testudinoidea</taxon>
        <taxon>Geoemydidae</taxon>
        <taxon>Geoemydinae</taxon>
        <taxon>Mauremys</taxon>
    </lineage>
</organism>
<dbReference type="EMBL" id="JAHDVG010000463">
    <property type="protein sequence ID" value="KAH1185201.1"/>
    <property type="molecule type" value="Genomic_DNA"/>
</dbReference>
<evidence type="ECO:0000313" key="3">
    <source>
        <dbReference type="EMBL" id="KAH1185201.1"/>
    </source>
</evidence>
<proteinExistence type="predicted"/>
<gene>
    <name evidence="3" type="ORF">KIL84_017950</name>
</gene>
<name>A0A9D3XSA0_9SAUR</name>
<evidence type="ECO:0000256" key="2">
    <source>
        <dbReference type="SAM" id="SignalP"/>
    </source>
</evidence>
<feature type="region of interest" description="Disordered" evidence="1">
    <location>
        <begin position="68"/>
        <end position="116"/>
    </location>
</feature>